<dbReference type="InterPro" id="IPR051680">
    <property type="entry name" value="ATP-dep_Glu-Cys_Ligase-2"/>
</dbReference>
<gene>
    <name evidence="2" type="ORF">G4Y79_07145</name>
</gene>
<dbReference type="KEGG" id="pmet:G4Y79_07145"/>
<accession>A0A7S8EBZ0</accession>
<dbReference type="Proteomes" id="UP000594468">
    <property type="component" value="Chromosome"/>
</dbReference>
<protein>
    <submittedName>
        <fullName evidence="2">Alpha-E domain-containing protein</fullName>
    </submittedName>
</protein>
<keyword evidence="3" id="KW-1185">Reference proteome</keyword>
<name>A0A7S8EBZ0_9CHLR</name>
<reference evidence="2 3" key="1">
    <citation type="submission" date="2020-02" db="EMBL/GenBank/DDBJ databases">
        <authorList>
            <person name="Zheng R.K."/>
            <person name="Sun C.M."/>
        </authorList>
    </citation>
    <scope>NUCLEOTIDE SEQUENCE [LARGE SCALE GENOMIC DNA]</scope>
    <source>
        <strain evidence="3">rifampicinis</strain>
    </source>
</reference>
<sequence>MSNQQTMLSRVADSLYWMSRYLERAEHTGRLLDVHLNSTLDAPKKEELARIHRLQQCLSVAPNGIDTTEGLLEHFTFAADDTTTIITNVTLARENARQIREQLSSEMWTQLNTLYLSVLAARSSGLWRSAPHDFYIMVKEGAHLFQGITDATMNHGQGWHFIQIGRYLERALNLLNLLYVHFQDETWLERGDVGTQRYFELVAILKSVTAFEAYCKVYNPNLQSRWIAEFLLFNEAFPRSLRFCVDTIQASLLTLADATQRNRGTRLYRASGRLQSSLSYDEISDITDLRAYISSVKEQLLDIHVMLYGTFVNYPIETAL</sequence>
<dbReference type="EMBL" id="CP062983">
    <property type="protein sequence ID" value="QPC84141.1"/>
    <property type="molecule type" value="Genomic_DNA"/>
</dbReference>
<dbReference type="PANTHER" id="PTHR34595:SF7">
    <property type="entry name" value="SLL1039 PROTEIN"/>
    <property type="match status" value="1"/>
</dbReference>
<evidence type="ECO:0000313" key="2">
    <source>
        <dbReference type="EMBL" id="QPC84141.1"/>
    </source>
</evidence>
<dbReference type="Pfam" id="PF04168">
    <property type="entry name" value="Alpha-E"/>
    <property type="match status" value="1"/>
</dbReference>
<dbReference type="PANTHER" id="PTHR34595">
    <property type="entry name" value="BLR5612 PROTEIN"/>
    <property type="match status" value="1"/>
</dbReference>
<proteinExistence type="predicted"/>
<evidence type="ECO:0000259" key="1">
    <source>
        <dbReference type="Pfam" id="PF04168"/>
    </source>
</evidence>
<organism evidence="2 3">
    <name type="scientific">Phototrophicus methaneseepsis</name>
    <dbReference type="NCBI Taxonomy" id="2710758"/>
    <lineage>
        <taxon>Bacteria</taxon>
        <taxon>Bacillati</taxon>
        <taxon>Chloroflexota</taxon>
        <taxon>Candidatus Thermofontia</taxon>
        <taxon>Phototrophicales</taxon>
        <taxon>Phototrophicaceae</taxon>
        <taxon>Phototrophicus</taxon>
    </lineage>
</organism>
<dbReference type="InterPro" id="IPR007296">
    <property type="entry name" value="DUF403"/>
</dbReference>
<dbReference type="RefSeq" id="WP_195172205.1">
    <property type="nucleotide sequence ID" value="NZ_CP062983.1"/>
</dbReference>
<feature type="domain" description="DUF403" evidence="1">
    <location>
        <begin position="7"/>
        <end position="311"/>
    </location>
</feature>
<dbReference type="AlphaFoldDB" id="A0A7S8EBZ0"/>
<evidence type="ECO:0000313" key="3">
    <source>
        <dbReference type="Proteomes" id="UP000594468"/>
    </source>
</evidence>